<accession>A0A6C0LMK2</accession>
<evidence type="ECO:0000313" key="1">
    <source>
        <dbReference type="EMBL" id="QHU31158.1"/>
    </source>
</evidence>
<sequence length="209" mass="24236">MTNVNDTERLKDVKNKGLLWVNTKMKQNKIHTQAGSISYLLYGEKPSEQSINIKFGHFGEFLSKEMIQCNQNLELLPCGNTLINKRLRDVDLIFIDKTKNVLYYRELKANINLDTEKLPATIIKCNDIVAFLKSKYEDYTIDYAILNWSIYDRNNLTSGISGIKNIKCFEKEGINVEHFGDFCNILGFVWSEEDFYSYFRDIGDSIKAL</sequence>
<protein>
    <submittedName>
        <fullName evidence="1">Uncharacterized protein</fullName>
    </submittedName>
</protein>
<organism evidence="1">
    <name type="scientific">viral metagenome</name>
    <dbReference type="NCBI Taxonomy" id="1070528"/>
    <lineage>
        <taxon>unclassified sequences</taxon>
        <taxon>metagenomes</taxon>
        <taxon>organismal metagenomes</taxon>
    </lineage>
</organism>
<dbReference type="AlphaFoldDB" id="A0A6C0LMK2"/>
<name>A0A6C0LMK2_9ZZZZ</name>
<proteinExistence type="predicted"/>
<reference evidence="1" key="1">
    <citation type="journal article" date="2020" name="Nature">
        <title>Giant virus diversity and host interactions through global metagenomics.</title>
        <authorList>
            <person name="Schulz F."/>
            <person name="Roux S."/>
            <person name="Paez-Espino D."/>
            <person name="Jungbluth S."/>
            <person name="Walsh D.A."/>
            <person name="Denef V.J."/>
            <person name="McMahon K.D."/>
            <person name="Konstantinidis K.T."/>
            <person name="Eloe-Fadrosh E.A."/>
            <person name="Kyrpides N.C."/>
            <person name="Woyke T."/>
        </authorList>
    </citation>
    <scope>NUCLEOTIDE SEQUENCE</scope>
    <source>
        <strain evidence="1">GVMAG-M-3300027963-21</strain>
    </source>
</reference>
<dbReference type="EMBL" id="MN740525">
    <property type="protein sequence ID" value="QHU31158.1"/>
    <property type="molecule type" value="Genomic_DNA"/>
</dbReference>